<dbReference type="Proteomes" id="UP000194236">
    <property type="component" value="Unassembled WGS sequence"/>
</dbReference>
<reference evidence="2 3" key="1">
    <citation type="submission" date="2017-03" db="EMBL/GenBank/DDBJ databases">
        <title>Genome Survey of Euroglyphus maynei.</title>
        <authorList>
            <person name="Arlian L.G."/>
            <person name="Morgan M.S."/>
            <person name="Rider S.D."/>
        </authorList>
    </citation>
    <scope>NUCLEOTIDE SEQUENCE [LARGE SCALE GENOMIC DNA]</scope>
    <source>
        <strain evidence="2">Arlian Lab</strain>
        <tissue evidence="2">Whole body</tissue>
    </source>
</reference>
<evidence type="ECO:0000256" key="1">
    <source>
        <dbReference type="SAM" id="MobiDB-lite"/>
    </source>
</evidence>
<protein>
    <submittedName>
        <fullName evidence="2">Uncharacterized protein</fullName>
    </submittedName>
</protein>
<dbReference type="EMBL" id="MUJZ01013311">
    <property type="protein sequence ID" value="OTF81504.1"/>
    <property type="molecule type" value="Genomic_DNA"/>
</dbReference>
<name>A0A1Y3BNB7_EURMA</name>
<organism evidence="2 3">
    <name type="scientific">Euroglyphus maynei</name>
    <name type="common">Mayne's house dust mite</name>
    <dbReference type="NCBI Taxonomy" id="6958"/>
    <lineage>
        <taxon>Eukaryota</taxon>
        <taxon>Metazoa</taxon>
        <taxon>Ecdysozoa</taxon>
        <taxon>Arthropoda</taxon>
        <taxon>Chelicerata</taxon>
        <taxon>Arachnida</taxon>
        <taxon>Acari</taxon>
        <taxon>Acariformes</taxon>
        <taxon>Sarcoptiformes</taxon>
        <taxon>Astigmata</taxon>
        <taxon>Psoroptidia</taxon>
        <taxon>Analgoidea</taxon>
        <taxon>Pyroglyphidae</taxon>
        <taxon>Pyroglyphinae</taxon>
        <taxon>Euroglyphus</taxon>
    </lineage>
</organism>
<comment type="caution">
    <text evidence="2">The sequence shown here is derived from an EMBL/GenBank/DDBJ whole genome shotgun (WGS) entry which is preliminary data.</text>
</comment>
<sequence length="324" mass="38339">EHLIDIHSLKINHHIAYSIHIGLPLVSFLDTLDGNSGLIHIRCNSNLIQFFFSHESFPLYLACDTFGFDYLHSLIGYLKPDFKPLEMDNYSIQDFFERIECEFLDPDKPFWRETFRTNLTPIDVMLVNIQDHLIDAYCEKINNNSDSSIKSQLQRFYRFYDRLLRFKPFFDNFWSCHHNLLDVNVIDSACENEESETDETDADGGDDGNESNQSVMSSCNFCDKDKFLYCFVHNLTNQMKPNYRHLERLILTPNTFPKKWIERFLIKSNDDEIIIAIFTTKHFDPHRLKLQQRIDYFFPVGDPEDHSYRLIINDHLLSSVKRPL</sequence>
<gene>
    <name evidence="2" type="ORF">BLA29_008357</name>
</gene>
<proteinExistence type="predicted"/>
<feature type="compositionally biased region" description="Acidic residues" evidence="1">
    <location>
        <begin position="192"/>
        <end position="209"/>
    </location>
</feature>
<feature type="non-terminal residue" evidence="2">
    <location>
        <position position="1"/>
    </location>
</feature>
<evidence type="ECO:0000313" key="3">
    <source>
        <dbReference type="Proteomes" id="UP000194236"/>
    </source>
</evidence>
<keyword evidence="3" id="KW-1185">Reference proteome</keyword>
<feature type="region of interest" description="Disordered" evidence="1">
    <location>
        <begin position="192"/>
        <end position="211"/>
    </location>
</feature>
<feature type="non-terminal residue" evidence="2">
    <location>
        <position position="324"/>
    </location>
</feature>
<accession>A0A1Y3BNB7</accession>
<dbReference type="AlphaFoldDB" id="A0A1Y3BNB7"/>
<evidence type="ECO:0000313" key="2">
    <source>
        <dbReference type="EMBL" id="OTF81504.1"/>
    </source>
</evidence>